<feature type="compositionally biased region" description="Polar residues" evidence="1">
    <location>
        <begin position="29"/>
        <end position="45"/>
    </location>
</feature>
<dbReference type="EMBL" id="LSGP01000020">
    <property type="protein sequence ID" value="KYZ75761.1"/>
    <property type="molecule type" value="Genomic_DNA"/>
</dbReference>
<dbReference type="STRING" id="1794912.AXX12_11180"/>
<dbReference type="Proteomes" id="UP000076268">
    <property type="component" value="Unassembled WGS sequence"/>
</dbReference>
<comment type="caution">
    <text evidence="2">The sequence shown here is derived from an EMBL/GenBank/DDBJ whole genome shotgun (WGS) entry which is preliminary data.</text>
</comment>
<proteinExistence type="predicted"/>
<dbReference type="AlphaFoldDB" id="A0A154BPC8"/>
<feature type="region of interest" description="Disordered" evidence="1">
    <location>
        <begin position="1"/>
        <end position="62"/>
    </location>
</feature>
<evidence type="ECO:0000256" key="1">
    <source>
        <dbReference type="SAM" id="MobiDB-lite"/>
    </source>
</evidence>
<gene>
    <name evidence="2" type="ORF">AXX12_11180</name>
</gene>
<keyword evidence="3" id="KW-1185">Reference proteome</keyword>
<dbReference type="RefSeq" id="WP_066243507.1">
    <property type="nucleotide sequence ID" value="NZ_LSGP01000020.1"/>
</dbReference>
<reference evidence="2 3" key="1">
    <citation type="submission" date="2016-02" db="EMBL/GenBank/DDBJ databases">
        <title>Anaerosporomusa subterraneum gen. nov., sp. nov., a spore-forming obligate anaerobe isolated from saprolite.</title>
        <authorList>
            <person name="Choi J.K."/>
            <person name="Shah M."/>
            <person name="Yee N."/>
        </authorList>
    </citation>
    <scope>NUCLEOTIDE SEQUENCE [LARGE SCALE GENOMIC DNA]</scope>
    <source>
        <strain evidence="2 3">RU4</strain>
    </source>
</reference>
<organism evidence="2 3">
    <name type="scientific">Anaerosporomusa subterranea</name>
    <dbReference type="NCBI Taxonomy" id="1794912"/>
    <lineage>
        <taxon>Bacteria</taxon>
        <taxon>Bacillati</taxon>
        <taxon>Bacillota</taxon>
        <taxon>Negativicutes</taxon>
        <taxon>Acetonemataceae</taxon>
        <taxon>Anaerosporomusa</taxon>
    </lineage>
</organism>
<evidence type="ECO:0000313" key="2">
    <source>
        <dbReference type="EMBL" id="KYZ75761.1"/>
    </source>
</evidence>
<name>A0A154BPC8_ANASB</name>
<sequence>MDKKMKQQQSKSEYGTMTAKFDANGEYGASSSVPTNAAGNQQSSKAKYGTLTAKADANNEYE</sequence>
<evidence type="ECO:0000313" key="3">
    <source>
        <dbReference type="Proteomes" id="UP000076268"/>
    </source>
</evidence>
<accession>A0A154BPC8</accession>
<protein>
    <submittedName>
        <fullName evidence="2">Uncharacterized protein</fullName>
    </submittedName>
</protein>
<dbReference type="OrthoDB" id="9996016at2"/>